<dbReference type="WBParaSite" id="Pan_g17896.t1">
    <property type="protein sequence ID" value="Pan_g17896.t1"/>
    <property type="gene ID" value="Pan_g17896"/>
</dbReference>
<keyword evidence="7 33" id="KW-0285">Flavoprotein</keyword>
<comment type="catalytic activity">
    <reaction evidence="21">
        <text>hexan-3-one + NADPH + O2 + H(+) = propyl propanoate + NADP(+) + H2O</text>
        <dbReference type="Rhea" id="RHEA:54848"/>
        <dbReference type="ChEBI" id="CHEBI:15377"/>
        <dbReference type="ChEBI" id="CHEBI:15378"/>
        <dbReference type="ChEBI" id="CHEBI:15379"/>
        <dbReference type="ChEBI" id="CHEBI:57783"/>
        <dbReference type="ChEBI" id="CHEBI:58349"/>
        <dbReference type="ChEBI" id="CHEBI:89828"/>
        <dbReference type="ChEBI" id="CHEBI:89891"/>
    </reaction>
    <physiologicalReaction direction="left-to-right" evidence="21">
        <dbReference type="Rhea" id="RHEA:54849"/>
    </physiologicalReaction>
</comment>
<keyword evidence="10 33" id="KW-0274">FAD</keyword>
<dbReference type="PRINTS" id="PR01125">
    <property type="entry name" value="FMOXYGENASE5"/>
</dbReference>
<evidence type="ECO:0000256" key="18">
    <source>
        <dbReference type="ARBA" id="ARBA00045722"/>
    </source>
</evidence>
<dbReference type="Pfam" id="PF00743">
    <property type="entry name" value="FMO-like"/>
    <property type="match status" value="1"/>
</dbReference>
<dbReference type="InterPro" id="IPR050346">
    <property type="entry name" value="FMO-like"/>
</dbReference>
<evidence type="ECO:0000256" key="26">
    <source>
        <dbReference type="ARBA" id="ARBA00048041"/>
    </source>
</evidence>
<evidence type="ECO:0000256" key="21">
    <source>
        <dbReference type="ARBA" id="ARBA00047426"/>
    </source>
</evidence>
<comment type="catalytic activity">
    <reaction evidence="28">
        <text>octan-3-one + NADPH + O2 + H(+) = ethyl hexanoate + NADP(+) + H2O</text>
        <dbReference type="Rhea" id="RHEA:54856"/>
        <dbReference type="ChEBI" id="CHEBI:15377"/>
        <dbReference type="ChEBI" id="CHEBI:15378"/>
        <dbReference type="ChEBI" id="CHEBI:15379"/>
        <dbReference type="ChEBI" id="CHEBI:57783"/>
        <dbReference type="ChEBI" id="CHEBI:58349"/>
        <dbReference type="ChEBI" id="CHEBI:80946"/>
        <dbReference type="ChEBI" id="CHEBI:86055"/>
    </reaction>
    <physiologicalReaction direction="left-to-right" evidence="28">
        <dbReference type="Rhea" id="RHEA:54857"/>
    </physiologicalReaction>
</comment>
<dbReference type="PIRSF" id="PIRSF000332">
    <property type="entry name" value="FMO"/>
    <property type="match status" value="1"/>
</dbReference>
<comment type="catalytic activity">
    <reaction evidence="26">
        <text>hypotaurine + NADPH + O2 + H(+) = taurine + NADP(+) + H2O</text>
        <dbReference type="Rhea" id="RHEA:69819"/>
        <dbReference type="ChEBI" id="CHEBI:15377"/>
        <dbReference type="ChEBI" id="CHEBI:15378"/>
        <dbReference type="ChEBI" id="CHEBI:15379"/>
        <dbReference type="ChEBI" id="CHEBI:57783"/>
        <dbReference type="ChEBI" id="CHEBI:57853"/>
        <dbReference type="ChEBI" id="CHEBI:58349"/>
        <dbReference type="ChEBI" id="CHEBI:507393"/>
        <dbReference type="EC" id="1.14.13.8"/>
    </reaction>
    <physiologicalReaction direction="left-to-right" evidence="26">
        <dbReference type="Rhea" id="RHEA:69820"/>
    </physiologicalReaction>
</comment>
<comment type="catalytic activity">
    <reaction evidence="27">
        <text>trimethylamine + NADPH + O2 = trimethylamine N-oxide + NADP(+) + H2O</text>
        <dbReference type="Rhea" id="RHEA:31979"/>
        <dbReference type="ChEBI" id="CHEBI:15377"/>
        <dbReference type="ChEBI" id="CHEBI:15379"/>
        <dbReference type="ChEBI" id="CHEBI:15724"/>
        <dbReference type="ChEBI" id="CHEBI:57783"/>
        <dbReference type="ChEBI" id="CHEBI:58349"/>
        <dbReference type="ChEBI" id="CHEBI:58389"/>
        <dbReference type="EC" id="1.14.13.148"/>
    </reaction>
    <physiologicalReaction direction="left-to-right" evidence="27">
        <dbReference type="Rhea" id="RHEA:31980"/>
    </physiologicalReaction>
</comment>
<dbReference type="GO" id="GO:0005789">
    <property type="term" value="C:endoplasmic reticulum membrane"/>
    <property type="evidence" value="ECO:0007669"/>
    <property type="project" value="UniProtKB-SubCell"/>
</dbReference>
<dbReference type="GO" id="GO:0034899">
    <property type="term" value="F:trimethylamine monooxygenase activity"/>
    <property type="evidence" value="ECO:0007669"/>
    <property type="project" value="UniProtKB-EC"/>
</dbReference>
<dbReference type="PANTHER" id="PTHR23023">
    <property type="entry name" value="DIMETHYLANILINE MONOOXYGENASE"/>
    <property type="match status" value="1"/>
</dbReference>
<dbReference type="GO" id="GO:0050660">
    <property type="term" value="F:flavin adenine dinucleotide binding"/>
    <property type="evidence" value="ECO:0007669"/>
    <property type="project" value="InterPro"/>
</dbReference>
<evidence type="ECO:0000256" key="10">
    <source>
        <dbReference type="ARBA" id="ARBA00022827"/>
    </source>
</evidence>
<evidence type="ECO:0000256" key="6">
    <source>
        <dbReference type="ARBA" id="ARBA00022553"/>
    </source>
</evidence>
<comment type="catalytic activity">
    <reaction evidence="29">
        <text>(2E)-geranial + NADPH + O2 + H(+) = (1E)-2,6-dimethylhepta-1,5-dien-1-yl formate + NADP(+) + H2O</text>
        <dbReference type="Rhea" id="RHEA:54860"/>
        <dbReference type="ChEBI" id="CHEBI:15377"/>
        <dbReference type="ChEBI" id="CHEBI:15378"/>
        <dbReference type="ChEBI" id="CHEBI:15379"/>
        <dbReference type="ChEBI" id="CHEBI:16980"/>
        <dbReference type="ChEBI" id="CHEBI:57783"/>
        <dbReference type="ChEBI" id="CHEBI:58349"/>
        <dbReference type="ChEBI" id="CHEBI:138375"/>
    </reaction>
    <physiologicalReaction direction="left-to-right" evidence="29">
        <dbReference type="Rhea" id="RHEA:54861"/>
    </physiologicalReaction>
</comment>
<evidence type="ECO:0000256" key="23">
    <source>
        <dbReference type="ARBA" id="ARBA00047855"/>
    </source>
</evidence>
<evidence type="ECO:0000256" key="24">
    <source>
        <dbReference type="ARBA" id="ARBA00047864"/>
    </source>
</evidence>
<organism evidence="34 35">
    <name type="scientific">Panagrellus redivivus</name>
    <name type="common">Microworm</name>
    <dbReference type="NCBI Taxonomy" id="6233"/>
    <lineage>
        <taxon>Eukaryota</taxon>
        <taxon>Metazoa</taxon>
        <taxon>Ecdysozoa</taxon>
        <taxon>Nematoda</taxon>
        <taxon>Chromadorea</taxon>
        <taxon>Rhabditida</taxon>
        <taxon>Tylenchina</taxon>
        <taxon>Panagrolaimomorpha</taxon>
        <taxon>Panagrolaimoidea</taxon>
        <taxon>Panagrolaimidae</taxon>
        <taxon>Panagrellus</taxon>
    </lineage>
</organism>
<dbReference type="PRINTS" id="PR00370">
    <property type="entry name" value="FMOXYGENASE"/>
</dbReference>
<proteinExistence type="inferred from homology"/>
<evidence type="ECO:0000256" key="3">
    <source>
        <dbReference type="ARBA" id="ARBA00004524"/>
    </source>
</evidence>
<comment type="subcellular location">
    <subcellularLocation>
        <location evidence="2">Endoplasmic reticulum membrane</location>
        <topology evidence="2">Single-pass membrane protein</topology>
    </subcellularLocation>
    <subcellularLocation>
        <location evidence="3">Microsome membrane</location>
    </subcellularLocation>
</comment>
<evidence type="ECO:0000256" key="12">
    <source>
        <dbReference type="ARBA" id="ARBA00022857"/>
    </source>
</evidence>
<keyword evidence="17" id="KW-0472">Membrane</keyword>
<keyword evidence="6" id="KW-0597">Phosphoprotein</keyword>
<evidence type="ECO:0000256" key="22">
    <source>
        <dbReference type="ARBA" id="ARBA00047574"/>
    </source>
</evidence>
<evidence type="ECO:0000313" key="35">
    <source>
        <dbReference type="WBParaSite" id="Pan_g17896.t1"/>
    </source>
</evidence>
<evidence type="ECO:0000256" key="29">
    <source>
        <dbReference type="ARBA" id="ARBA00048989"/>
    </source>
</evidence>
<evidence type="ECO:0000256" key="17">
    <source>
        <dbReference type="ARBA" id="ARBA00023136"/>
    </source>
</evidence>
<evidence type="ECO:0000256" key="20">
    <source>
        <dbReference type="ARBA" id="ARBA00047338"/>
    </source>
</evidence>
<comment type="function">
    <text evidence="18">Acts as a Baeyer-Villiger monooxygenase on a broad range of substrates. Catalyzes the insertion of an oxygen atom into a carbon-carbon bond adjacent to a carbonyl, which converts ketones to esters. Active on diverse carbonyl compounds, whereas soft nucleophiles are mostly non- or poorly reactive. In contrast with other forms of FMO it is non- or poorly active on 'classical' substrates such as drugs, pesticides, and dietary components containing soft nucleophilic heteroatoms. Able to oxidize drug molecules bearing a carbonyl group on an aliphatic chain, such as nabumetone and pentoxifylline. Also, in the absence of substrates, shows slow but yet significant NADPH oxidase activity. Acts as a positive modulator of cholesterol biosynthesis as well as glucose homeostasis, promoting metabolic aging via pleiotropic effects.</text>
</comment>
<dbReference type="Proteomes" id="UP000492821">
    <property type="component" value="Unassembled WGS sequence"/>
</dbReference>
<comment type="catalytic activity">
    <reaction evidence="20">
        <text>hypotaurine + NADH + O2 + H(+) = taurine + NAD(+) + H2O</text>
        <dbReference type="Rhea" id="RHEA:74111"/>
        <dbReference type="ChEBI" id="CHEBI:15377"/>
        <dbReference type="ChEBI" id="CHEBI:15378"/>
        <dbReference type="ChEBI" id="CHEBI:15379"/>
        <dbReference type="ChEBI" id="CHEBI:57540"/>
        <dbReference type="ChEBI" id="CHEBI:57853"/>
        <dbReference type="ChEBI" id="CHEBI:57945"/>
        <dbReference type="ChEBI" id="CHEBI:507393"/>
        <dbReference type="EC" id="1.14.13.8"/>
    </reaction>
    <physiologicalReaction direction="left-to-right" evidence="20">
        <dbReference type="Rhea" id="RHEA:74112"/>
    </physiologicalReaction>
</comment>
<evidence type="ECO:0000256" key="4">
    <source>
        <dbReference type="ARBA" id="ARBA00009183"/>
    </source>
</evidence>
<keyword evidence="12" id="KW-0521">NADP</keyword>
<comment type="similarity">
    <text evidence="4 33">Belongs to the FMO family.</text>
</comment>
<dbReference type="EC" id="1.-.-.-" evidence="33"/>
<evidence type="ECO:0000256" key="28">
    <source>
        <dbReference type="ARBA" id="ARBA00048459"/>
    </source>
</evidence>
<dbReference type="AlphaFoldDB" id="A0A7E4V9K5"/>
<reference evidence="35" key="2">
    <citation type="submission" date="2020-10" db="UniProtKB">
        <authorList>
            <consortium name="WormBaseParasite"/>
        </authorList>
    </citation>
    <scope>IDENTIFICATION</scope>
</reference>
<keyword evidence="9" id="KW-0256">Endoplasmic reticulum</keyword>
<name>A0A7E4V9K5_PANRE</name>
<keyword evidence="16" id="KW-0443">Lipid metabolism</keyword>
<keyword evidence="11" id="KW-0492">Microsome</keyword>
<dbReference type="InterPro" id="IPR020946">
    <property type="entry name" value="Flavin_mOase-like"/>
</dbReference>
<evidence type="ECO:0000256" key="25">
    <source>
        <dbReference type="ARBA" id="ARBA00047977"/>
    </source>
</evidence>
<keyword evidence="5" id="KW-0488">Methylation</keyword>
<evidence type="ECO:0000256" key="7">
    <source>
        <dbReference type="ARBA" id="ARBA00022630"/>
    </source>
</evidence>
<evidence type="ECO:0000256" key="9">
    <source>
        <dbReference type="ARBA" id="ARBA00022824"/>
    </source>
</evidence>
<comment type="function">
    <text evidence="19">Broad spectrum monooxygenase that catalyzes the oxygenation of a wide variety of nitrogen- and sulfur-containing compounds including xenobiotics. Catalyzes the S-oxygenation of hypotaurine to produce taurine, an organic osmolyte involved in cell volume regulation as well as a variety of cytoprotective and developmental processes. In vitro, catalyzes the N-oxygenation of trimethylamine (TMA) to produce trimethylamine N-oxide (TMAO) and could therefore participate to the detoxification of this compound that is generated by the action of gut microbiota from dietary precursors such as choline, choline containing compounds, betaine or L-carnitine.</text>
</comment>
<comment type="catalytic activity">
    <reaction evidence="32">
        <text>octan-3-one + NADPH + O2 + H(+) = pentyl propanoate + NADP(+) + H2O</text>
        <dbReference type="Rhea" id="RHEA:54840"/>
        <dbReference type="ChEBI" id="CHEBI:15377"/>
        <dbReference type="ChEBI" id="CHEBI:15378"/>
        <dbReference type="ChEBI" id="CHEBI:15379"/>
        <dbReference type="ChEBI" id="CHEBI:57783"/>
        <dbReference type="ChEBI" id="CHEBI:58349"/>
        <dbReference type="ChEBI" id="CHEBI:80946"/>
        <dbReference type="ChEBI" id="CHEBI:87373"/>
    </reaction>
    <physiologicalReaction direction="left-to-right" evidence="32">
        <dbReference type="Rhea" id="RHEA:54841"/>
    </physiologicalReaction>
</comment>
<comment type="catalytic activity">
    <reaction evidence="22">
        <text>heptan-2-one + NADPH + O2 + H(+) = pentyl acetate + NADP(+) + H2O</text>
        <dbReference type="Rhea" id="RHEA:54836"/>
        <dbReference type="ChEBI" id="CHEBI:5672"/>
        <dbReference type="ChEBI" id="CHEBI:15377"/>
        <dbReference type="ChEBI" id="CHEBI:15378"/>
        <dbReference type="ChEBI" id="CHEBI:15379"/>
        <dbReference type="ChEBI" id="CHEBI:57783"/>
        <dbReference type="ChEBI" id="CHEBI:58349"/>
        <dbReference type="ChEBI" id="CHEBI:87362"/>
    </reaction>
    <physiologicalReaction direction="left-to-right" evidence="22">
        <dbReference type="Rhea" id="RHEA:54837"/>
    </physiologicalReaction>
</comment>
<protein>
    <recommendedName>
        <fullName evidence="33">Flavin-containing monooxygenase</fullName>
        <ecNumber evidence="33">1.-.-.-</ecNumber>
    </recommendedName>
</protein>
<comment type="catalytic activity">
    <reaction evidence="23">
        <text>sulcatone + NADPH + O2 + H(+) = 4-methylpent-3-en-1-yl acetate + NADP(+) + H2O</text>
        <dbReference type="Rhea" id="RHEA:54864"/>
        <dbReference type="ChEBI" id="CHEBI:15377"/>
        <dbReference type="ChEBI" id="CHEBI:15378"/>
        <dbReference type="ChEBI" id="CHEBI:15379"/>
        <dbReference type="ChEBI" id="CHEBI:16310"/>
        <dbReference type="ChEBI" id="CHEBI:57783"/>
        <dbReference type="ChEBI" id="CHEBI:58349"/>
        <dbReference type="ChEBI" id="CHEBI:138373"/>
    </reaction>
    <physiologicalReaction direction="left-to-right" evidence="23">
        <dbReference type="Rhea" id="RHEA:54865"/>
    </physiologicalReaction>
</comment>
<evidence type="ECO:0000256" key="14">
    <source>
        <dbReference type="ARBA" id="ARBA00023002"/>
    </source>
</evidence>
<comment type="catalytic activity">
    <reaction evidence="30">
        <text>heptan-4-one + NADPH + O2 + H(+) = propyl butanoate + NADP(+) + H2O</text>
        <dbReference type="Rhea" id="RHEA:54852"/>
        <dbReference type="ChEBI" id="CHEBI:15377"/>
        <dbReference type="ChEBI" id="CHEBI:15378"/>
        <dbReference type="ChEBI" id="CHEBI:15379"/>
        <dbReference type="ChEBI" id="CHEBI:57783"/>
        <dbReference type="ChEBI" id="CHEBI:58349"/>
        <dbReference type="ChEBI" id="CHEBI:89484"/>
        <dbReference type="ChEBI" id="CHEBI:89719"/>
    </reaction>
    <physiologicalReaction direction="left-to-right" evidence="30">
        <dbReference type="Rhea" id="RHEA:54853"/>
    </physiologicalReaction>
</comment>
<evidence type="ECO:0000256" key="11">
    <source>
        <dbReference type="ARBA" id="ARBA00022848"/>
    </source>
</evidence>
<evidence type="ECO:0000256" key="19">
    <source>
        <dbReference type="ARBA" id="ARBA00045957"/>
    </source>
</evidence>
<sequence>MKKSKKNFHESTSRSNWTRLRSKLFREVYFWLESLWFHWTGRKGIKGNLMKDSKTDRTTNPKHVLVVGAGASGLPAIKSCLEYGFSVVCFERSNDIGGLWRYKNDPVEDEGTVMYSTVINTSKEMTAYSDFPPPSENANYMHNRDLLKYFRTYAAHFKLEDYIKYEHEVITIERALDFDESGQWEVTYRDVKNDEIHHENFDGVMLCTGHHSIPHWPEPFPGQSEFLGEIIHSHSFHTGAPFAGKNVVVVGIGNSGGDIAVELSKLAGQVHLSTRSGSWVINRVWDHGEPSDLAYLNRFTWFLKGIAPRSWQNAILERKVNRRFDHGRFGLKPDFRFLEAHVTVNDELPNRIISGTVVVKPNIARFEKKNVIFDDGTVAKDVDVVIFATGFKFSFNLVEDGQLISAENNKVTLYKFMYPPQLAPQNNFAIIGLIQPTGSIMPISEMQTRVFCSVLAGESKLPNPAEMLESAQRSNEKNRLQYVDRPRHTLQVYYVTYMESLARLIGVQPKIKKYWFTDWTLAKKLVFHGLVPYQYRLDGTHSWSGARDAILGVEERVFNCTMTRKTKATEKSKPVSKFYVWKFVF</sequence>
<evidence type="ECO:0000256" key="16">
    <source>
        <dbReference type="ARBA" id="ARBA00023098"/>
    </source>
</evidence>
<dbReference type="InterPro" id="IPR002257">
    <property type="entry name" value="Flavin_mOase_5"/>
</dbReference>
<evidence type="ECO:0000256" key="5">
    <source>
        <dbReference type="ARBA" id="ARBA00022481"/>
    </source>
</evidence>
<keyword evidence="8" id="KW-0812">Transmembrane</keyword>
<reference evidence="34" key="1">
    <citation type="journal article" date="2013" name="Genetics">
        <title>The draft genome and transcriptome of Panagrellus redivivus are shaped by the harsh demands of a free-living lifestyle.</title>
        <authorList>
            <person name="Srinivasan J."/>
            <person name="Dillman A.R."/>
            <person name="Macchietto M.G."/>
            <person name="Heikkinen L."/>
            <person name="Lakso M."/>
            <person name="Fracchia K.M."/>
            <person name="Antoshechkin I."/>
            <person name="Mortazavi A."/>
            <person name="Wong G."/>
            <person name="Sternberg P.W."/>
        </authorList>
    </citation>
    <scope>NUCLEOTIDE SEQUENCE [LARGE SCALE GENOMIC DNA]</scope>
    <source>
        <strain evidence="34">MT8872</strain>
    </source>
</reference>
<dbReference type="Gene3D" id="3.50.50.60">
    <property type="entry name" value="FAD/NAD(P)-binding domain"/>
    <property type="match status" value="1"/>
</dbReference>
<dbReference type="GO" id="GO:0050661">
    <property type="term" value="F:NADP binding"/>
    <property type="evidence" value="ECO:0007669"/>
    <property type="project" value="InterPro"/>
</dbReference>
<dbReference type="InterPro" id="IPR036188">
    <property type="entry name" value="FAD/NAD-bd_sf"/>
</dbReference>
<comment type="catalytic activity">
    <reaction evidence="31">
        <text>N,N-dimethylaniline + NADPH + O2 + H(+) = N,N-dimethylaniline N-oxide + NADP(+) + H2O</text>
        <dbReference type="Rhea" id="RHEA:24468"/>
        <dbReference type="ChEBI" id="CHEBI:15377"/>
        <dbReference type="ChEBI" id="CHEBI:15378"/>
        <dbReference type="ChEBI" id="CHEBI:15379"/>
        <dbReference type="ChEBI" id="CHEBI:16269"/>
        <dbReference type="ChEBI" id="CHEBI:17735"/>
        <dbReference type="ChEBI" id="CHEBI:57783"/>
        <dbReference type="ChEBI" id="CHEBI:58349"/>
        <dbReference type="EC" id="1.14.13.8"/>
    </reaction>
    <physiologicalReaction direction="left-to-right" evidence="31">
        <dbReference type="Rhea" id="RHEA:24469"/>
    </physiologicalReaction>
</comment>
<evidence type="ECO:0000256" key="31">
    <source>
        <dbReference type="ARBA" id="ARBA00049443"/>
    </source>
</evidence>
<keyword evidence="15 33" id="KW-0503">Monooxygenase</keyword>
<keyword evidence="13" id="KW-1133">Transmembrane helix</keyword>
<dbReference type="GO" id="GO:0016174">
    <property type="term" value="F:NAD(P)H oxidase H2O2-forming activity"/>
    <property type="evidence" value="ECO:0007669"/>
    <property type="project" value="UniProtKB-EC"/>
</dbReference>
<evidence type="ECO:0000256" key="2">
    <source>
        <dbReference type="ARBA" id="ARBA00004389"/>
    </source>
</evidence>
<comment type="cofactor">
    <cofactor evidence="1 33">
        <name>FAD</name>
        <dbReference type="ChEBI" id="CHEBI:57692"/>
    </cofactor>
</comment>
<dbReference type="GO" id="GO:0006629">
    <property type="term" value="P:lipid metabolic process"/>
    <property type="evidence" value="ECO:0007669"/>
    <property type="project" value="UniProtKB-KW"/>
</dbReference>
<evidence type="ECO:0000313" key="34">
    <source>
        <dbReference type="Proteomes" id="UP000492821"/>
    </source>
</evidence>
<evidence type="ECO:0000256" key="8">
    <source>
        <dbReference type="ARBA" id="ARBA00022692"/>
    </source>
</evidence>
<dbReference type="InterPro" id="IPR000960">
    <property type="entry name" value="Flavin_mOase"/>
</dbReference>
<evidence type="ECO:0000256" key="1">
    <source>
        <dbReference type="ARBA" id="ARBA00001974"/>
    </source>
</evidence>
<evidence type="ECO:0000256" key="33">
    <source>
        <dbReference type="RuleBase" id="RU361177"/>
    </source>
</evidence>
<comment type="catalytic activity">
    <reaction evidence="25">
        <text>hexan-3-one + NADPH + O2 + H(+) = ethyl butanoate + NADP(+) + H2O</text>
        <dbReference type="Rhea" id="RHEA:54844"/>
        <dbReference type="ChEBI" id="CHEBI:15377"/>
        <dbReference type="ChEBI" id="CHEBI:15378"/>
        <dbReference type="ChEBI" id="CHEBI:15379"/>
        <dbReference type="ChEBI" id="CHEBI:57783"/>
        <dbReference type="ChEBI" id="CHEBI:58349"/>
        <dbReference type="ChEBI" id="CHEBI:88764"/>
        <dbReference type="ChEBI" id="CHEBI:89891"/>
    </reaction>
    <physiologicalReaction direction="left-to-right" evidence="25">
        <dbReference type="Rhea" id="RHEA:54845"/>
    </physiologicalReaction>
</comment>
<comment type="catalytic activity">
    <reaction evidence="24">
        <text>NADPH + O2 + H(+) = H2O2 + NADP(+)</text>
        <dbReference type="Rhea" id="RHEA:11260"/>
        <dbReference type="ChEBI" id="CHEBI:15378"/>
        <dbReference type="ChEBI" id="CHEBI:15379"/>
        <dbReference type="ChEBI" id="CHEBI:16240"/>
        <dbReference type="ChEBI" id="CHEBI:57783"/>
        <dbReference type="ChEBI" id="CHEBI:58349"/>
        <dbReference type="EC" id="1.6.3.1"/>
    </reaction>
    <physiologicalReaction direction="left-to-right" evidence="24">
        <dbReference type="Rhea" id="RHEA:11261"/>
    </physiologicalReaction>
</comment>
<dbReference type="GO" id="GO:0004499">
    <property type="term" value="F:N,N-dimethylaniline monooxygenase activity"/>
    <property type="evidence" value="ECO:0007669"/>
    <property type="project" value="InterPro"/>
</dbReference>
<evidence type="ECO:0000256" key="15">
    <source>
        <dbReference type="ARBA" id="ARBA00023033"/>
    </source>
</evidence>
<evidence type="ECO:0000256" key="27">
    <source>
        <dbReference type="ARBA" id="ARBA00048088"/>
    </source>
</evidence>
<evidence type="ECO:0000256" key="30">
    <source>
        <dbReference type="ARBA" id="ARBA00048990"/>
    </source>
</evidence>
<keyword evidence="34" id="KW-1185">Reference proteome</keyword>
<dbReference type="SUPFAM" id="SSF51905">
    <property type="entry name" value="FAD/NAD(P)-binding domain"/>
    <property type="match status" value="2"/>
</dbReference>
<evidence type="ECO:0000256" key="32">
    <source>
        <dbReference type="ARBA" id="ARBA00049475"/>
    </source>
</evidence>
<keyword evidence="14 33" id="KW-0560">Oxidoreductase</keyword>
<accession>A0A7E4V9K5</accession>
<dbReference type="FunFam" id="3.50.50.60:FF:000159">
    <property type="entry name" value="Dimethylaniline monooxygenase [N-oxide-forming]"/>
    <property type="match status" value="1"/>
</dbReference>
<evidence type="ECO:0000256" key="13">
    <source>
        <dbReference type="ARBA" id="ARBA00022989"/>
    </source>
</evidence>